<evidence type="ECO:0000256" key="1">
    <source>
        <dbReference type="SAM" id="Phobius"/>
    </source>
</evidence>
<sequence length="131" mass="14907">MRAGKFYLFVTFVVLLVIAIEGELVVEVLSHTFELLLEALEMLLDTVFEAMLGLTPRGAQVLTAWLAVGVLVWLGTMVAGKIAREWNDRIRQIEDYWHETVDQAKAWYLRHRLKLILIGSVIGLLALLLLF</sequence>
<proteinExistence type="predicted"/>
<organism evidence="2 3">
    <name type="scientific">Methylococcus geothermalis</name>
    <dbReference type="NCBI Taxonomy" id="2681310"/>
    <lineage>
        <taxon>Bacteria</taxon>
        <taxon>Pseudomonadati</taxon>
        <taxon>Pseudomonadota</taxon>
        <taxon>Gammaproteobacteria</taxon>
        <taxon>Methylococcales</taxon>
        <taxon>Methylococcaceae</taxon>
        <taxon>Methylococcus</taxon>
    </lineage>
</organism>
<keyword evidence="1" id="KW-0472">Membrane</keyword>
<feature type="transmembrane region" description="Helical" evidence="1">
    <location>
        <begin position="62"/>
        <end position="83"/>
    </location>
</feature>
<gene>
    <name evidence="2" type="ORF">GNH96_06875</name>
</gene>
<keyword evidence="3" id="KW-1185">Reference proteome</keyword>
<name>A0A858Q7N3_9GAMM</name>
<dbReference type="AlphaFoldDB" id="A0A858Q7N3"/>
<feature type="transmembrane region" description="Helical" evidence="1">
    <location>
        <begin position="113"/>
        <end position="130"/>
    </location>
</feature>
<accession>A0A858Q7N3</accession>
<keyword evidence="1" id="KW-1133">Transmembrane helix</keyword>
<protein>
    <submittedName>
        <fullName evidence="2">Uncharacterized protein</fullName>
    </submittedName>
</protein>
<reference evidence="3" key="1">
    <citation type="submission" date="2019-12" db="EMBL/GenBank/DDBJ databases">
        <authorList>
            <person name="Awala S.I."/>
            <person name="Rhee S.K."/>
        </authorList>
    </citation>
    <scope>NUCLEOTIDE SEQUENCE [LARGE SCALE GENOMIC DNA]</scope>
    <source>
        <strain evidence="3">IM1</strain>
    </source>
</reference>
<evidence type="ECO:0000313" key="3">
    <source>
        <dbReference type="Proteomes" id="UP000503004"/>
    </source>
</evidence>
<evidence type="ECO:0000313" key="2">
    <source>
        <dbReference type="EMBL" id="QJD29716.1"/>
    </source>
</evidence>
<keyword evidence="1" id="KW-0812">Transmembrane</keyword>
<dbReference type="Proteomes" id="UP000503004">
    <property type="component" value="Chromosome"/>
</dbReference>
<dbReference type="KEGG" id="metu:GNH96_06875"/>
<dbReference type="RefSeq" id="WP_169603000.1">
    <property type="nucleotide sequence ID" value="NZ_CP046565.1"/>
</dbReference>
<dbReference type="EMBL" id="CP046565">
    <property type="protein sequence ID" value="QJD29716.1"/>
    <property type="molecule type" value="Genomic_DNA"/>
</dbReference>